<keyword evidence="6 8" id="KW-0342">GTP-binding</keyword>
<keyword evidence="1 8" id="KW-0963">Cytoplasm</keyword>
<dbReference type="GO" id="GO:0005525">
    <property type="term" value="F:GTP binding"/>
    <property type="evidence" value="ECO:0007669"/>
    <property type="project" value="UniProtKB-UniRule"/>
</dbReference>
<evidence type="ECO:0000313" key="11">
    <source>
        <dbReference type="Proteomes" id="UP000184423"/>
    </source>
</evidence>
<evidence type="ECO:0000256" key="7">
    <source>
        <dbReference type="ARBA" id="ARBA00023150"/>
    </source>
</evidence>
<dbReference type="InterPro" id="IPR013482">
    <property type="entry name" value="Molybde_CF_guanTrfase"/>
</dbReference>
<gene>
    <name evidence="8" type="primary">mobA</name>
    <name evidence="10" type="ORF">SAMN02746091_01138</name>
</gene>
<dbReference type="CDD" id="cd02503">
    <property type="entry name" value="MobA"/>
    <property type="match status" value="1"/>
</dbReference>
<evidence type="ECO:0000259" key="9">
    <source>
        <dbReference type="Pfam" id="PF12804"/>
    </source>
</evidence>
<proteinExistence type="inferred from homology"/>
<evidence type="ECO:0000256" key="4">
    <source>
        <dbReference type="ARBA" id="ARBA00022741"/>
    </source>
</evidence>
<sequence>MALWLRGGFLKKVSTAAILCGGKSSRMGFDKSKIVINDKLLIEHIAERLNTVFDDIVLVTNDKNKFNTKFRVVEDVIMDCGPIGAIYTALLNSKSQYVFVIGCDMPYVNLDYIKYLIEVINTREVECLITQKGGYFEPLYSFYSIDIKERLREAIDRGRFKIMDVVKDCSVLYTTDEEVEKYISNEDMFTNLNYREDLEKLKSGGIFDGCYKL</sequence>
<dbReference type="PANTHER" id="PTHR19136">
    <property type="entry name" value="MOLYBDENUM COFACTOR GUANYLYLTRANSFERASE"/>
    <property type="match status" value="1"/>
</dbReference>
<comment type="function">
    <text evidence="8">Transfers a GMP moiety from GTP to Mo-molybdopterin (Mo-MPT) cofactor (Moco or molybdenum cofactor) to form Mo-molybdopterin guanine dinucleotide (Mo-MGD) cofactor.</text>
</comment>
<dbReference type="PANTHER" id="PTHR19136:SF81">
    <property type="entry name" value="MOLYBDENUM COFACTOR GUANYLYLTRANSFERASE"/>
    <property type="match status" value="1"/>
</dbReference>
<dbReference type="InterPro" id="IPR025877">
    <property type="entry name" value="MobA-like_NTP_Trfase"/>
</dbReference>
<organism evidence="10 11">
    <name type="scientific">Caloramator proteoclasticus DSM 10124</name>
    <dbReference type="NCBI Taxonomy" id="1121262"/>
    <lineage>
        <taxon>Bacteria</taxon>
        <taxon>Bacillati</taxon>
        <taxon>Bacillota</taxon>
        <taxon>Clostridia</taxon>
        <taxon>Eubacteriales</taxon>
        <taxon>Clostridiaceae</taxon>
        <taxon>Caloramator</taxon>
    </lineage>
</organism>
<evidence type="ECO:0000256" key="8">
    <source>
        <dbReference type="HAMAP-Rule" id="MF_00316"/>
    </source>
</evidence>
<feature type="binding site" evidence="8">
    <location>
        <position position="104"/>
    </location>
    <ligand>
        <name>Mg(2+)</name>
        <dbReference type="ChEBI" id="CHEBI:18420"/>
    </ligand>
</feature>
<evidence type="ECO:0000256" key="2">
    <source>
        <dbReference type="ARBA" id="ARBA00022679"/>
    </source>
</evidence>
<dbReference type="Proteomes" id="UP000184423">
    <property type="component" value="Unassembled WGS sequence"/>
</dbReference>
<dbReference type="GO" id="GO:0005737">
    <property type="term" value="C:cytoplasm"/>
    <property type="evidence" value="ECO:0007669"/>
    <property type="project" value="UniProtKB-SubCell"/>
</dbReference>
<evidence type="ECO:0000256" key="5">
    <source>
        <dbReference type="ARBA" id="ARBA00022842"/>
    </source>
</evidence>
<dbReference type="EC" id="2.7.7.77" evidence="8"/>
<feature type="binding site" evidence="8">
    <location>
        <position position="104"/>
    </location>
    <ligand>
        <name>GTP</name>
        <dbReference type="ChEBI" id="CHEBI:37565"/>
    </ligand>
</feature>
<evidence type="ECO:0000256" key="1">
    <source>
        <dbReference type="ARBA" id="ARBA00022490"/>
    </source>
</evidence>
<dbReference type="Gene3D" id="3.90.550.10">
    <property type="entry name" value="Spore Coat Polysaccharide Biosynthesis Protein SpsA, Chain A"/>
    <property type="match status" value="1"/>
</dbReference>
<keyword evidence="11" id="KW-1185">Reference proteome</keyword>
<dbReference type="GO" id="GO:0006777">
    <property type="term" value="P:Mo-molybdopterin cofactor biosynthetic process"/>
    <property type="evidence" value="ECO:0007669"/>
    <property type="project" value="UniProtKB-KW"/>
</dbReference>
<comment type="domain">
    <text evidence="8">The N-terminal domain determines nucleotide recognition and specific binding, while the C-terminal domain determines the specific binding to the target protein.</text>
</comment>
<dbReference type="HAMAP" id="MF_00316">
    <property type="entry name" value="MobA"/>
    <property type="match status" value="1"/>
</dbReference>
<dbReference type="GO" id="GO:0046872">
    <property type="term" value="F:metal ion binding"/>
    <property type="evidence" value="ECO:0007669"/>
    <property type="project" value="UniProtKB-KW"/>
</dbReference>
<keyword evidence="2 8" id="KW-0808">Transferase</keyword>
<comment type="catalytic activity">
    <reaction evidence="8">
        <text>Mo-molybdopterin + GTP + H(+) = Mo-molybdopterin guanine dinucleotide + diphosphate</text>
        <dbReference type="Rhea" id="RHEA:34243"/>
        <dbReference type="ChEBI" id="CHEBI:15378"/>
        <dbReference type="ChEBI" id="CHEBI:33019"/>
        <dbReference type="ChEBI" id="CHEBI:37565"/>
        <dbReference type="ChEBI" id="CHEBI:71302"/>
        <dbReference type="ChEBI" id="CHEBI:71310"/>
        <dbReference type="EC" id="2.7.7.77"/>
    </reaction>
</comment>
<keyword evidence="4 8" id="KW-0547">Nucleotide-binding</keyword>
<keyword evidence="5 8" id="KW-0460">Magnesium</keyword>
<protein>
    <recommendedName>
        <fullName evidence="8">Probable molybdenum cofactor guanylyltransferase</fullName>
        <shortName evidence="8">MoCo guanylyltransferase</shortName>
        <ecNumber evidence="8">2.7.7.77</ecNumber>
    </recommendedName>
    <alternativeName>
        <fullName evidence="8">GTP:molybdopterin guanylyltransferase</fullName>
    </alternativeName>
    <alternativeName>
        <fullName evidence="8">Mo-MPT guanylyltransferase</fullName>
    </alternativeName>
    <alternativeName>
        <fullName evidence="8">Molybdopterin guanylyltransferase</fullName>
    </alternativeName>
    <alternativeName>
        <fullName evidence="8">Molybdopterin-guanine dinucleotide synthase</fullName>
        <shortName evidence="8">MGD synthase</shortName>
    </alternativeName>
</protein>
<dbReference type="GO" id="GO:0061603">
    <property type="term" value="F:molybdenum cofactor guanylyltransferase activity"/>
    <property type="evidence" value="ECO:0007669"/>
    <property type="project" value="UniProtKB-EC"/>
</dbReference>
<feature type="domain" description="MobA-like NTP transferase" evidence="9">
    <location>
        <begin position="16"/>
        <end position="162"/>
    </location>
</feature>
<comment type="similarity">
    <text evidence="8">Belongs to the MobA family.</text>
</comment>
<comment type="caution">
    <text evidence="8">Lacks conserved residue(s) required for the propagation of feature annotation.</text>
</comment>
<dbReference type="EMBL" id="FQVG01000017">
    <property type="protein sequence ID" value="SHE80023.1"/>
    <property type="molecule type" value="Genomic_DNA"/>
</dbReference>
<dbReference type="AlphaFoldDB" id="A0A1M4WG31"/>
<keyword evidence="3 8" id="KW-0479">Metal-binding</keyword>
<reference evidence="11" key="1">
    <citation type="submission" date="2016-11" db="EMBL/GenBank/DDBJ databases">
        <authorList>
            <person name="Varghese N."/>
            <person name="Submissions S."/>
        </authorList>
    </citation>
    <scope>NUCLEOTIDE SEQUENCE [LARGE SCALE GENOMIC DNA]</scope>
    <source>
        <strain evidence="11">DSM 10124</strain>
    </source>
</reference>
<feature type="binding site" evidence="8">
    <location>
        <position position="75"/>
    </location>
    <ligand>
        <name>GTP</name>
        <dbReference type="ChEBI" id="CHEBI:37565"/>
    </ligand>
</feature>
<feature type="binding site" evidence="8">
    <location>
        <begin position="19"/>
        <end position="21"/>
    </location>
    <ligand>
        <name>GTP</name>
        <dbReference type="ChEBI" id="CHEBI:37565"/>
    </ligand>
</feature>
<feature type="binding site" evidence="8">
    <location>
        <position position="31"/>
    </location>
    <ligand>
        <name>GTP</name>
        <dbReference type="ChEBI" id="CHEBI:37565"/>
    </ligand>
</feature>
<name>A0A1M4WG31_9CLOT</name>
<comment type="subcellular location">
    <subcellularLocation>
        <location evidence="8">Cytoplasm</location>
    </subcellularLocation>
</comment>
<accession>A0A1M4WG31</accession>
<evidence type="ECO:0000256" key="3">
    <source>
        <dbReference type="ARBA" id="ARBA00022723"/>
    </source>
</evidence>
<dbReference type="InterPro" id="IPR029044">
    <property type="entry name" value="Nucleotide-diphossugar_trans"/>
</dbReference>
<comment type="cofactor">
    <cofactor evidence="8">
        <name>Mg(2+)</name>
        <dbReference type="ChEBI" id="CHEBI:18420"/>
    </cofactor>
</comment>
<keyword evidence="7 8" id="KW-0501">Molybdenum cofactor biosynthesis</keyword>
<evidence type="ECO:0000313" key="10">
    <source>
        <dbReference type="EMBL" id="SHE80023.1"/>
    </source>
</evidence>
<dbReference type="SUPFAM" id="SSF53448">
    <property type="entry name" value="Nucleotide-diphospho-sugar transferases"/>
    <property type="match status" value="1"/>
</dbReference>
<dbReference type="Pfam" id="PF12804">
    <property type="entry name" value="NTP_transf_3"/>
    <property type="match status" value="1"/>
</dbReference>
<evidence type="ECO:0000256" key="6">
    <source>
        <dbReference type="ARBA" id="ARBA00023134"/>
    </source>
</evidence>